<accession>A0A5P8WAE8</accession>
<dbReference type="KEGG" id="nsh:GXM_07242"/>
<organism evidence="1 2">
    <name type="scientific">Nostoc sphaeroides CCNUC1</name>
    <dbReference type="NCBI Taxonomy" id="2653204"/>
    <lineage>
        <taxon>Bacteria</taxon>
        <taxon>Bacillati</taxon>
        <taxon>Cyanobacteriota</taxon>
        <taxon>Cyanophyceae</taxon>
        <taxon>Nostocales</taxon>
        <taxon>Nostocaceae</taxon>
        <taxon>Nostoc</taxon>
    </lineage>
</organism>
<protein>
    <submittedName>
        <fullName evidence="1">Uncharacterized protein</fullName>
    </submittedName>
</protein>
<evidence type="ECO:0000313" key="2">
    <source>
        <dbReference type="Proteomes" id="UP000326678"/>
    </source>
</evidence>
<proteinExistence type="predicted"/>
<reference evidence="1 2" key="1">
    <citation type="submission" date="2019-10" db="EMBL/GenBank/DDBJ databases">
        <title>Genomic and transcriptomic insights into the perfect genentic adaptation of a filamentous nitrogen-fixing cyanobacterium to rice fields.</title>
        <authorList>
            <person name="Chen Z."/>
        </authorList>
    </citation>
    <scope>NUCLEOTIDE SEQUENCE [LARGE SCALE GENOMIC DNA]</scope>
    <source>
        <strain evidence="1">CCNUC1</strain>
    </source>
</reference>
<dbReference type="EMBL" id="CP045227">
    <property type="protein sequence ID" value="QFS49748.1"/>
    <property type="molecule type" value="Genomic_DNA"/>
</dbReference>
<name>A0A5P8WAE8_9NOSO</name>
<evidence type="ECO:0000313" key="1">
    <source>
        <dbReference type="EMBL" id="QFS49748.1"/>
    </source>
</evidence>
<dbReference type="Proteomes" id="UP000326678">
    <property type="component" value="Chromosome Gxm2"/>
</dbReference>
<gene>
    <name evidence="1" type="ORF">GXM_07242</name>
</gene>
<keyword evidence="2" id="KW-1185">Reference proteome</keyword>
<dbReference type="AlphaFoldDB" id="A0A5P8WAE8"/>
<sequence length="211" mass="24036">MAEKHLFQSKFLHESNMKYCEIFKNLPKEGLEPRQFLRHCFDIAELTPRELLEEETDSQYRKKCITVLCAVLGVQRPTVRKWGSDLNFDGIPNYCKFALAYIHAAEIAPKQLKSILRGEYSAPEVDAQTFLEKILLEGLSEQQVLQTVSHANFRATCVKTLTQVLHIGTKSVQDWGQDMSFHKMPKIHKHTLGYALAAISKSSSKNLQKAA</sequence>